<comment type="caution">
    <text evidence="1">The sequence shown here is derived from an EMBL/GenBank/DDBJ whole genome shotgun (WGS) entry which is preliminary data.</text>
</comment>
<dbReference type="Proteomes" id="UP001165283">
    <property type="component" value="Unassembled WGS sequence"/>
</dbReference>
<evidence type="ECO:0000313" key="1">
    <source>
        <dbReference type="EMBL" id="MCO1658384.1"/>
    </source>
</evidence>
<protein>
    <submittedName>
        <fullName evidence="1">Uncharacterized protein</fullName>
    </submittedName>
</protein>
<keyword evidence="2" id="KW-1185">Reference proteome</keyword>
<gene>
    <name evidence="1" type="ORF">KDL28_25290</name>
</gene>
<proteinExistence type="predicted"/>
<dbReference type="RefSeq" id="WP_252442286.1">
    <property type="nucleotide sequence ID" value="NZ_JAGSOV010000054.1"/>
</dbReference>
<organism evidence="1 2">
    <name type="scientific">Pseudonocardia humida</name>
    <dbReference type="NCBI Taxonomy" id="2800819"/>
    <lineage>
        <taxon>Bacteria</taxon>
        <taxon>Bacillati</taxon>
        <taxon>Actinomycetota</taxon>
        <taxon>Actinomycetes</taxon>
        <taxon>Pseudonocardiales</taxon>
        <taxon>Pseudonocardiaceae</taxon>
        <taxon>Pseudonocardia</taxon>
    </lineage>
</organism>
<name>A0ABT1A6M4_9PSEU</name>
<reference evidence="1" key="1">
    <citation type="submission" date="2021-04" db="EMBL/GenBank/DDBJ databases">
        <title>Pseudonocardia sp. nov., isolated from sandy soil of mangrove forest.</title>
        <authorList>
            <person name="Zan Z."/>
            <person name="Huang R."/>
            <person name="Liu W."/>
        </authorList>
    </citation>
    <scope>NUCLEOTIDE SEQUENCE</scope>
    <source>
        <strain evidence="1">S2-4</strain>
    </source>
</reference>
<sequence length="115" mass="12389">MTLDLVALCERQPDAGMTLAAMRACGAELRVNTIERGGLVQLCSPDERPLVTVEGPRLVQVPGEVQRLLGVTDAPHPTWWVEAKAVSTDPEAPRIARRFTAALLSLTGGVSWSSR</sequence>
<evidence type="ECO:0000313" key="2">
    <source>
        <dbReference type="Proteomes" id="UP001165283"/>
    </source>
</evidence>
<dbReference type="EMBL" id="JAGSOV010000054">
    <property type="protein sequence ID" value="MCO1658384.1"/>
    <property type="molecule type" value="Genomic_DNA"/>
</dbReference>
<accession>A0ABT1A6M4</accession>